<keyword evidence="3" id="KW-1185">Reference proteome</keyword>
<feature type="compositionally biased region" description="Polar residues" evidence="1">
    <location>
        <begin position="1"/>
        <end position="11"/>
    </location>
</feature>
<organism evidence="2 3">
    <name type="scientific">Sinomonas terrae</name>
    <dbReference type="NCBI Taxonomy" id="2908838"/>
    <lineage>
        <taxon>Bacteria</taxon>
        <taxon>Bacillati</taxon>
        <taxon>Actinomycetota</taxon>
        <taxon>Actinomycetes</taxon>
        <taxon>Micrococcales</taxon>
        <taxon>Micrococcaceae</taxon>
        <taxon>Sinomonas</taxon>
    </lineage>
</organism>
<evidence type="ECO:0000313" key="3">
    <source>
        <dbReference type="Proteomes" id="UP001202922"/>
    </source>
</evidence>
<dbReference type="RefSeq" id="WP_241056601.1">
    <property type="nucleotide sequence ID" value="NZ_JAKZBV010000002.1"/>
</dbReference>
<sequence length="166" mass="18200">MSRASVSTTALWSRRAAPSGPDNAAPERAPKAWGKDDIVEPLAAAANLPAPMGDLSRATVDQLLDTACSVLPRSPIQLDKRRRSIRRLAEHLSGFEGGTWQARWEASGWETSEEPLASMNPAPTASWRMTSGLSWLVAMRAVVPSVRTLRRDVVSGWLEKTELRVR</sequence>
<protein>
    <submittedName>
        <fullName evidence="2">Uncharacterized protein</fullName>
    </submittedName>
</protein>
<dbReference type="Proteomes" id="UP001202922">
    <property type="component" value="Unassembled WGS sequence"/>
</dbReference>
<comment type="caution">
    <text evidence="2">The sequence shown here is derived from an EMBL/GenBank/DDBJ whole genome shotgun (WGS) entry which is preliminary data.</text>
</comment>
<feature type="region of interest" description="Disordered" evidence="1">
    <location>
        <begin position="1"/>
        <end position="36"/>
    </location>
</feature>
<reference evidence="2 3" key="1">
    <citation type="submission" date="2022-03" db="EMBL/GenBank/DDBJ databases">
        <title>Sinomonas sp. isolated from a soil.</title>
        <authorList>
            <person name="Han J."/>
            <person name="Kim D.-U."/>
        </authorList>
    </citation>
    <scope>NUCLEOTIDE SEQUENCE [LARGE SCALE GENOMIC DNA]</scope>
    <source>
        <strain evidence="2 3">5-5</strain>
    </source>
</reference>
<evidence type="ECO:0000313" key="2">
    <source>
        <dbReference type="EMBL" id="MCH6472429.1"/>
    </source>
</evidence>
<dbReference type="EMBL" id="JAKZBV010000002">
    <property type="protein sequence ID" value="MCH6472429.1"/>
    <property type="molecule type" value="Genomic_DNA"/>
</dbReference>
<name>A0ABS9U6X9_9MICC</name>
<proteinExistence type="predicted"/>
<evidence type="ECO:0000256" key="1">
    <source>
        <dbReference type="SAM" id="MobiDB-lite"/>
    </source>
</evidence>
<gene>
    <name evidence="2" type="ORF">L0M17_21100</name>
</gene>
<accession>A0ABS9U6X9</accession>